<dbReference type="EMBL" id="JAKGSG010000041">
    <property type="protein sequence ID" value="MCF4122332.1"/>
    <property type="molecule type" value="Genomic_DNA"/>
</dbReference>
<reference evidence="5" key="1">
    <citation type="submission" date="2022-01" db="EMBL/GenBank/DDBJ databases">
        <title>Antribacter sp. nov., isolated from Guizhou of China.</title>
        <authorList>
            <person name="Chengliang C."/>
            <person name="Ya Z."/>
        </authorList>
    </citation>
    <scope>NUCLEOTIDE SEQUENCE</scope>
    <source>
        <strain evidence="5">KLBMP 9083</strain>
    </source>
</reference>
<dbReference type="InterPro" id="IPR012292">
    <property type="entry name" value="Globin/Proto"/>
</dbReference>
<keyword evidence="3" id="KW-0479">Metal-binding</keyword>
<dbReference type="Pfam" id="PF01152">
    <property type="entry name" value="Bac_globin"/>
    <property type="match status" value="1"/>
</dbReference>
<evidence type="ECO:0000313" key="5">
    <source>
        <dbReference type="EMBL" id="MCF4122332.1"/>
    </source>
</evidence>
<keyword evidence="6" id="KW-1185">Reference proteome</keyword>
<dbReference type="AlphaFoldDB" id="A0AA41QFS7"/>
<comment type="caution">
    <text evidence="5">The sequence shown here is derived from an EMBL/GenBank/DDBJ whole genome shotgun (WGS) entry which is preliminary data.</text>
</comment>
<gene>
    <name evidence="5" type="ORF">L1785_15240</name>
</gene>
<keyword evidence="1" id="KW-0813">Transport</keyword>
<evidence type="ECO:0000256" key="1">
    <source>
        <dbReference type="ARBA" id="ARBA00022448"/>
    </source>
</evidence>
<evidence type="ECO:0000256" key="3">
    <source>
        <dbReference type="ARBA" id="ARBA00022723"/>
    </source>
</evidence>
<evidence type="ECO:0000256" key="2">
    <source>
        <dbReference type="ARBA" id="ARBA00022617"/>
    </source>
</evidence>
<dbReference type="InterPro" id="IPR001486">
    <property type="entry name" value="Hemoglobin_trunc"/>
</dbReference>
<dbReference type="SUPFAM" id="SSF46458">
    <property type="entry name" value="Globin-like"/>
    <property type="match status" value="1"/>
</dbReference>
<organism evidence="5 6">
    <name type="scientific">Antribacter soli</name>
    <dbReference type="NCBI Taxonomy" id="2910976"/>
    <lineage>
        <taxon>Bacteria</taxon>
        <taxon>Bacillati</taxon>
        <taxon>Actinomycetota</taxon>
        <taxon>Actinomycetes</taxon>
        <taxon>Micrococcales</taxon>
        <taxon>Promicromonosporaceae</taxon>
        <taxon>Antribacter</taxon>
    </lineage>
</organism>
<dbReference type="InterPro" id="IPR009050">
    <property type="entry name" value="Globin-like_sf"/>
</dbReference>
<name>A0AA41QFS7_9MICO</name>
<sequence length="145" mass="15712">MADTVYEAMGGEPAVLALARAWHARVLADPVVRHAFHRPVHPQHTERLAAYWAEQLGGPAAPAVRHDAVVRMHSGNGPHDEMDARAVACFVLAMDDAGLPADDRLRDSLAAWFTWATEAVNHEYAAPADVPDGLPLPRWGWSGPA</sequence>
<dbReference type="GO" id="GO:0020037">
    <property type="term" value="F:heme binding"/>
    <property type="evidence" value="ECO:0007669"/>
    <property type="project" value="InterPro"/>
</dbReference>
<dbReference type="Gene3D" id="1.10.490.10">
    <property type="entry name" value="Globins"/>
    <property type="match status" value="1"/>
</dbReference>
<keyword evidence="2" id="KW-0349">Heme</keyword>
<accession>A0AA41QFS7</accession>
<dbReference type="GO" id="GO:0019825">
    <property type="term" value="F:oxygen binding"/>
    <property type="evidence" value="ECO:0007669"/>
    <property type="project" value="InterPro"/>
</dbReference>
<evidence type="ECO:0000313" key="6">
    <source>
        <dbReference type="Proteomes" id="UP001165405"/>
    </source>
</evidence>
<dbReference type="RefSeq" id="WP_236090126.1">
    <property type="nucleotide sequence ID" value="NZ_JAKGSG010000041.1"/>
</dbReference>
<keyword evidence="4" id="KW-0408">Iron</keyword>
<dbReference type="GO" id="GO:0046872">
    <property type="term" value="F:metal ion binding"/>
    <property type="evidence" value="ECO:0007669"/>
    <property type="project" value="UniProtKB-KW"/>
</dbReference>
<proteinExistence type="predicted"/>
<dbReference type="Proteomes" id="UP001165405">
    <property type="component" value="Unassembled WGS sequence"/>
</dbReference>
<evidence type="ECO:0000256" key="4">
    <source>
        <dbReference type="ARBA" id="ARBA00023004"/>
    </source>
</evidence>
<protein>
    <submittedName>
        <fullName evidence="5">Oxidoreductase</fullName>
    </submittedName>
</protein>